<name>A0A8J6BT85_ZIZPA</name>
<protein>
    <submittedName>
        <fullName evidence="1">Uncharacterized protein</fullName>
    </submittedName>
</protein>
<organism evidence="1 2">
    <name type="scientific">Zizania palustris</name>
    <name type="common">Northern wild rice</name>
    <dbReference type="NCBI Taxonomy" id="103762"/>
    <lineage>
        <taxon>Eukaryota</taxon>
        <taxon>Viridiplantae</taxon>
        <taxon>Streptophyta</taxon>
        <taxon>Embryophyta</taxon>
        <taxon>Tracheophyta</taxon>
        <taxon>Spermatophyta</taxon>
        <taxon>Magnoliopsida</taxon>
        <taxon>Liliopsida</taxon>
        <taxon>Poales</taxon>
        <taxon>Poaceae</taxon>
        <taxon>BOP clade</taxon>
        <taxon>Oryzoideae</taxon>
        <taxon>Oryzeae</taxon>
        <taxon>Zizaniinae</taxon>
        <taxon>Zizania</taxon>
    </lineage>
</organism>
<dbReference type="Proteomes" id="UP000729402">
    <property type="component" value="Unassembled WGS sequence"/>
</dbReference>
<dbReference type="EMBL" id="JAAALK010000080">
    <property type="protein sequence ID" value="KAG8094724.1"/>
    <property type="molecule type" value="Genomic_DNA"/>
</dbReference>
<reference evidence="1" key="2">
    <citation type="submission" date="2021-02" db="EMBL/GenBank/DDBJ databases">
        <authorList>
            <person name="Kimball J.A."/>
            <person name="Haas M.W."/>
            <person name="Macchietto M."/>
            <person name="Kono T."/>
            <person name="Duquette J."/>
            <person name="Shao M."/>
        </authorList>
    </citation>
    <scope>NUCLEOTIDE SEQUENCE</scope>
    <source>
        <tissue evidence="1">Fresh leaf tissue</tissue>
    </source>
</reference>
<comment type="caution">
    <text evidence="1">The sequence shown here is derived from an EMBL/GenBank/DDBJ whole genome shotgun (WGS) entry which is preliminary data.</text>
</comment>
<dbReference type="AlphaFoldDB" id="A0A8J6BT85"/>
<reference evidence="1" key="1">
    <citation type="journal article" date="2021" name="bioRxiv">
        <title>Whole Genome Assembly and Annotation of Northern Wild Rice, Zizania palustris L., Supports a Whole Genome Duplication in the Zizania Genus.</title>
        <authorList>
            <person name="Haas M."/>
            <person name="Kono T."/>
            <person name="Macchietto M."/>
            <person name="Millas R."/>
            <person name="McGilp L."/>
            <person name="Shao M."/>
            <person name="Duquette J."/>
            <person name="Hirsch C.N."/>
            <person name="Kimball J."/>
        </authorList>
    </citation>
    <scope>NUCLEOTIDE SEQUENCE</scope>
    <source>
        <tissue evidence="1">Fresh leaf tissue</tissue>
    </source>
</reference>
<proteinExistence type="predicted"/>
<accession>A0A8J6BT85</accession>
<sequence length="74" mass="8043">MVADSNMVNNNDGVFTVEYTIAGQGIPAGIGGSKLAVHREFLKACFAPYLGKGCWLYMPVFSLATCLNAYCRYL</sequence>
<evidence type="ECO:0000313" key="2">
    <source>
        <dbReference type="Proteomes" id="UP000729402"/>
    </source>
</evidence>
<gene>
    <name evidence="1" type="ORF">GUJ93_ZPchr0012g19663</name>
</gene>
<keyword evidence="2" id="KW-1185">Reference proteome</keyword>
<evidence type="ECO:0000313" key="1">
    <source>
        <dbReference type="EMBL" id="KAG8094724.1"/>
    </source>
</evidence>